<dbReference type="PANTHER" id="PTHR18901">
    <property type="entry name" value="2-DEOXYGLUCOSE-6-PHOSPHATE PHOSPHATASE 2"/>
    <property type="match status" value="1"/>
</dbReference>
<dbReference type="InterPro" id="IPR023198">
    <property type="entry name" value="PGP-like_dom2"/>
</dbReference>
<dbReference type="Gene3D" id="1.10.150.240">
    <property type="entry name" value="Putative phosphatase, domain 2"/>
    <property type="match status" value="1"/>
</dbReference>
<organism evidence="1 2">
    <name type="scientific">Hathewaya limosa</name>
    <name type="common">Clostridium limosum</name>
    <dbReference type="NCBI Taxonomy" id="1536"/>
    <lineage>
        <taxon>Bacteria</taxon>
        <taxon>Bacillati</taxon>
        <taxon>Bacillota</taxon>
        <taxon>Clostridia</taxon>
        <taxon>Eubacteriales</taxon>
        <taxon>Clostridiaceae</taxon>
        <taxon>Hathewaya</taxon>
    </lineage>
</organism>
<dbReference type="Proteomes" id="UP001224418">
    <property type="component" value="Unassembled WGS sequence"/>
</dbReference>
<reference evidence="1 2" key="1">
    <citation type="submission" date="2023-07" db="EMBL/GenBank/DDBJ databases">
        <title>Genomic Encyclopedia of Type Strains, Phase IV (KMG-IV): sequencing the most valuable type-strain genomes for metagenomic binning, comparative biology and taxonomic classification.</title>
        <authorList>
            <person name="Goeker M."/>
        </authorList>
    </citation>
    <scope>NUCLEOTIDE SEQUENCE [LARGE SCALE GENOMIC DNA]</scope>
    <source>
        <strain evidence="1 2">DSM 1400</strain>
    </source>
</reference>
<dbReference type="SFLD" id="SFLDG01129">
    <property type="entry name" value="C1.5:_HAD__Beta-PGM__Phosphata"/>
    <property type="match status" value="1"/>
</dbReference>
<dbReference type="SFLD" id="SFLDS00003">
    <property type="entry name" value="Haloacid_Dehalogenase"/>
    <property type="match status" value="1"/>
</dbReference>
<evidence type="ECO:0000313" key="1">
    <source>
        <dbReference type="EMBL" id="MDQ0478599.1"/>
    </source>
</evidence>
<keyword evidence="2" id="KW-1185">Reference proteome</keyword>
<dbReference type="InterPro" id="IPR036412">
    <property type="entry name" value="HAD-like_sf"/>
</dbReference>
<evidence type="ECO:0000313" key="2">
    <source>
        <dbReference type="Proteomes" id="UP001224418"/>
    </source>
</evidence>
<gene>
    <name evidence="1" type="ORF">QOZ93_000308</name>
</gene>
<comment type="caution">
    <text evidence="1">The sequence shown here is derived from an EMBL/GenBank/DDBJ whole genome shotgun (WGS) entry which is preliminary data.</text>
</comment>
<dbReference type="GO" id="GO:0016787">
    <property type="term" value="F:hydrolase activity"/>
    <property type="evidence" value="ECO:0007669"/>
    <property type="project" value="UniProtKB-KW"/>
</dbReference>
<dbReference type="PANTHER" id="PTHR18901:SF38">
    <property type="entry name" value="PSEUDOURIDINE-5'-PHOSPHATASE"/>
    <property type="match status" value="1"/>
</dbReference>
<dbReference type="SUPFAM" id="SSF56784">
    <property type="entry name" value="HAD-like"/>
    <property type="match status" value="1"/>
</dbReference>
<accession>A0ABU0JRB4</accession>
<dbReference type="NCBIfam" id="TIGR01509">
    <property type="entry name" value="HAD-SF-IA-v3"/>
    <property type="match status" value="1"/>
</dbReference>
<sequence length="217" mass="25000">MFKDIKGAIFDLDGTLIDSMWLWSKIDVEYLKKHNLQVPEDLKENLNHLCFKDCAKYFKTRFNLPYTPEEIESHWIQMALQEYSTNISLKPGAKKFLQFLKNNNIKIALATSNRRDLANASLKLNDIANYFDCITTTDEVPRGKNFPDVYLLAANRLGVNPKNCIVFEDILLAVKGAHSAGMKVIAVYDEFSKNEEKEITTIASKYIHNYDELLHMI</sequence>
<name>A0ABU0JRB4_HATLI</name>
<dbReference type="EMBL" id="JAUSWN010000002">
    <property type="protein sequence ID" value="MDQ0478599.1"/>
    <property type="molecule type" value="Genomic_DNA"/>
</dbReference>
<dbReference type="PRINTS" id="PR00413">
    <property type="entry name" value="HADHALOGNASE"/>
</dbReference>
<dbReference type="NCBIfam" id="TIGR01549">
    <property type="entry name" value="HAD-SF-IA-v1"/>
    <property type="match status" value="1"/>
</dbReference>
<proteinExistence type="predicted"/>
<dbReference type="RefSeq" id="WP_307354847.1">
    <property type="nucleotide sequence ID" value="NZ_BAAACJ010000008.1"/>
</dbReference>
<dbReference type="Gene3D" id="3.40.50.1000">
    <property type="entry name" value="HAD superfamily/HAD-like"/>
    <property type="match status" value="1"/>
</dbReference>
<dbReference type="CDD" id="cd07505">
    <property type="entry name" value="HAD_BPGM-like"/>
    <property type="match status" value="1"/>
</dbReference>
<keyword evidence="1" id="KW-0378">Hydrolase</keyword>
<dbReference type="Pfam" id="PF13419">
    <property type="entry name" value="HAD_2"/>
    <property type="match status" value="1"/>
</dbReference>
<dbReference type="InterPro" id="IPR041492">
    <property type="entry name" value="HAD_2"/>
</dbReference>
<dbReference type="InterPro" id="IPR006439">
    <property type="entry name" value="HAD-SF_hydro_IA"/>
</dbReference>
<protein>
    <submittedName>
        <fullName evidence="1">HAD superfamily hydrolase (TIGR01509 family)</fullName>
    </submittedName>
</protein>
<dbReference type="InterPro" id="IPR023214">
    <property type="entry name" value="HAD_sf"/>
</dbReference>